<proteinExistence type="predicted"/>
<reference evidence="2" key="1">
    <citation type="submission" date="2014-07" db="EMBL/GenBank/DDBJ databases">
        <authorList>
            <person name="Martin A.A"/>
            <person name="De Silva N."/>
        </authorList>
    </citation>
    <scope>NUCLEOTIDE SEQUENCE</scope>
</reference>
<reference evidence="3" key="2">
    <citation type="submission" date="2015-08" db="UniProtKB">
        <authorList>
            <consortium name="WormBaseParasite"/>
        </authorList>
    </citation>
    <scope>IDENTIFICATION</scope>
</reference>
<keyword evidence="2" id="KW-1185">Reference proteome</keyword>
<sequence length="492" mass="58568">MERLKIDESEKKEDLRKRAEQAYLEEKRKTNKKRRERKKEMKKYSKKHHNNNKKNIINMNISATLLIVSYLMDSYSMARQFFDCNTDNMDSFELEIPSKCSTYFNYSWHMEVKYVVRYIRNKQKCISDLKILLVTKSYVIIMGESGIPEENILLNYGNDPYTNHKKYPECLPKDKHFYKFERDLFISTEKEDYWANNELSSSTIEQNIFKKFERKNLNNDALMLGINSFLLIENLNINKEQILYQNLSNSFYVIAGFDLNNNKINIEGGKEILRNKTQHLGNEIYRQTCISKNNRLKEVRESHTPEEKVRAYLHRADVTAVSTNRENVIIVEVCKEFIPVKYFADHSIDNMCYQYIPVLTEYGHLLFVDNNNYVHHFSPSRKYLQNERYFTLYGQIPDDGHCGFHCMNVITTNDNNGHLNIRREVLTFYENMQNDISFANNHSWFFERVTSLEIDSHRNRVGHFQSTAPQENWCSDADFSVYGFQQQIRFLI</sequence>
<feature type="compositionally biased region" description="Basic and acidic residues" evidence="1">
    <location>
        <begin position="1"/>
        <end position="28"/>
    </location>
</feature>
<accession>A0A0K0F0N6</accession>
<dbReference type="Proteomes" id="UP000035680">
    <property type="component" value="Unassembled WGS sequence"/>
</dbReference>
<evidence type="ECO:0000313" key="3">
    <source>
        <dbReference type="WBParaSite" id="SVE_0235100.1"/>
    </source>
</evidence>
<protein>
    <submittedName>
        <fullName evidence="3">OTU domain-containing protein</fullName>
    </submittedName>
</protein>
<name>A0A0K0F0N6_STRVS</name>
<evidence type="ECO:0000256" key="1">
    <source>
        <dbReference type="SAM" id="MobiDB-lite"/>
    </source>
</evidence>
<organism evidence="2 3">
    <name type="scientific">Strongyloides venezuelensis</name>
    <name type="common">Threadworm</name>
    <dbReference type="NCBI Taxonomy" id="75913"/>
    <lineage>
        <taxon>Eukaryota</taxon>
        <taxon>Metazoa</taxon>
        <taxon>Ecdysozoa</taxon>
        <taxon>Nematoda</taxon>
        <taxon>Chromadorea</taxon>
        <taxon>Rhabditida</taxon>
        <taxon>Tylenchina</taxon>
        <taxon>Panagrolaimomorpha</taxon>
        <taxon>Strongyloidoidea</taxon>
        <taxon>Strongyloididae</taxon>
        <taxon>Strongyloides</taxon>
    </lineage>
</organism>
<evidence type="ECO:0000313" key="2">
    <source>
        <dbReference type="Proteomes" id="UP000035680"/>
    </source>
</evidence>
<dbReference type="AlphaFoldDB" id="A0A0K0F0N6"/>
<dbReference type="WBParaSite" id="SVE_0235100.1">
    <property type="protein sequence ID" value="SVE_0235100.1"/>
    <property type="gene ID" value="SVE_0235100"/>
</dbReference>
<feature type="region of interest" description="Disordered" evidence="1">
    <location>
        <begin position="1"/>
        <end position="49"/>
    </location>
</feature>